<keyword evidence="1" id="KW-1133">Transmembrane helix</keyword>
<name>A0A1N7J8E7_9BACI</name>
<evidence type="ECO:0000313" key="2">
    <source>
        <dbReference type="EMBL" id="SIS45590.1"/>
    </source>
</evidence>
<reference evidence="3" key="1">
    <citation type="submission" date="2017-01" db="EMBL/GenBank/DDBJ databases">
        <authorList>
            <person name="Varghese N."/>
            <person name="Submissions S."/>
        </authorList>
    </citation>
    <scope>NUCLEOTIDE SEQUENCE [LARGE SCALE GENOMIC DNA]</scope>
    <source>
        <strain evidence="3">DSM 23127</strain>
    </source>
</reference>
<keyword evidence="1" id="KW-0812">Transmembrane</keyword>
<dbReference type="EMBL" id="FTOC01000004">
    <property type="protein sequence ID" value="SIS45590.1"/>
    <property type="molecule type" value="Genomic_DNA"/>
</dbReference>
<evidence type="ECO:0000256" key="1">
    <source>
        <dbReference type="SAM" id="Phobius"/>
    </source>
</evidence>
<evidence type="ECO:0000313" key="3">
    <source>
        <dbReference type="Proteomes" id="UP000187608"/>
    </source>
</evidence>
<proteinExistence type="predicted"/>
<keyword evidence="1" id="KW-0472">Membrane</keyword>
<dbReference type="Proteomes" id="UP000187608">
    <property type="component" value="Unassembled WGS sequence"/>
</dbReference>
<dbReference type="AlphaFoldDB" id="A0A1N7J8E7"/>
<feature type="transmembrane region" description="Helical" evidence="1">
    <location>
        <begin position="6"/>
        <end position="24"/>
    </location>
</feature>
<gene>
    <name evidence="2" type="ORF">SAMN05421687_104134</name>
</gene>
<protein>
    <submittedName>
        <fullName evidence="2">Uncharacterized protein</fullName>
    </submittedName>
</protein>
<dbReference type="STRING" id="570947.SAMN05421687_104134"/>
<keyword evidence="3" id="KW-1185">Reference proteome</keyword>
<sequence>MDKLKVINLISLVLGIVFLVYFLITMFTDVMMSY</sequence>
<organism evidence="2 3">
    <name type="scientific">Salimicrobium flavidum</name>
    <dbReference type="NCBI Taxonomy" id="570947"/>
    <lineage>
        <taxon>Bacteria</taxon>
        <taxon>Bacillati</taxon>
        <taxon>Bacillota</taxon>
        <taxon>Bacilli</taxon>
        <taxon>Bacillales</taxon>
        <taxon>Bacillaceae</taxon>
        <taxon>Salimicrobium</taxon>
    </lineage>
</organism>
<accession>A0A1N7J8E7</accession>